<dbReference type="Proteomes" id="UP000178349">
    <property type="component" value="Unassembled WGS sequence"/>
</dbReference>
<comment type="caution">
    <text evidence="2">The sequence shown here is derived from an EMBL/GenBank/DDBJ whole genome shotgun (WGS) entry which is preliminary data.</text>
</comment>
<keyword evidence="1" id="KW-0472">Membrane</keyword>
<dbReference type="CDD" id="cd22784">
    <property type="entry name" value="DPBB_MltA_YuiC-like"/>
    <property type="match status" value="1"/>
</dbReference>
<evidence type="ECO:0008006" key="4">
    <source>
        <dbReference type="Google" id="ProtNLM"/>
    </source>
</evidence>
<gene>
    <name evidence="2" type="ORF">A2493_01075</name>
</gene>
<reference evidence="2 3" key="1">
    <citation type="journal article" date="2016" name="Nat. Commun.">
        <title>Thousands of microbial genomes shed light on interconnected biogeochemical processes in an aquifer system.</title>
        <authorList>
            <person name="Anantharaman K."/>
            <person name="Brown C.T."/>
            <person name="Hug L.A."/>
            <person name="Sharon I."/>
            <person name="Castelle C.J."/>
            <person name="Probst A.J."/>
            <person name="Thomas B.C."/>
            <person name="Singh A."/>
            <person name="Wilkins M.J."/>
            <person name="Karaoz U."/>
            <person name="Brodie E.L."/>
            <person name="Williams K.H."/>
            <person name="Hubbard S.S."/>
            <person name="Banfield J.F."/>
        </authorList>
    </citation>
    <scope>NUCLEOTIDE SEQUENCE [LARGE SCALE GENOMIC DNA]</scope>
</reference>
<dbReference type="EMBL" id="MFQW01000005">
    <property type="protein sequence ID" value="OGH86687.1"/>
    <property type="molecule type" value="Genomic_DNA"/>
</dbReference>
<evidence type="ECO:0000313" key="2">
    <source>
        <dbReference type="EMBL" id="OGH86687.1"/>
    </source>
</evidence>
<dbReference type="AlphaFoldDB" id="A0A1F6NRX0"/>
<sequence>MKFSFKKVLNRQVFEVTISFVVIISFFASTLLPQAVDAQTGFFANLSGIFSKNDISEEILENPALFPDLEDAEPRKIVYSVMTAYSSEAAQTDDSPCIPADYKYNLCEHYEQEGEQNTIAANFLPMGTKVRFPDLYGDKIFVVRDRMNARYGYGRGDIWMPTKSEAISFGVKRVKMEIFYR</sequence>
<keyword evidence="1" id="KW-0812">Transmembrane</keyword>
<keyword evidence="1" id="KW-1133">Transmembrane helix</keyword>
<protein>
    <recommendedName>
        <fullName evidence="4">3D domain-containing protein</fullName>
    </recommendedName>
</protein>
<evidence type="ECO:0000313" key="3">
    <source>
        <dbReference type="Proteomes" id="UP000178349"/>
    </source>
</evidence>
<proteinExistence type="predicted"/>
<organism evidence="2 3">
    <name type="scientific">Candidatus Magasanikbacteria bacterium RIFOXYC12_FULL_33_11</name>
    <dbReference type="NCBI Taxonomy" id="1798701"/>
    <lineage>
        <taxon>Bacteria</taxon>
        <taxon>Candidatus Magasanikiibacteriota</taxon>
    </lineage>
</organism>
<name>A0A1F6NRX0_9BACT</name>
<accession>A0A1F6NRX0</accession>
<feature type="transmembrane region" description="Helical" evidence="1">
    <location>
        <begin position="12"/>
        <end position="32"/>
    </location>
</feature>
<evidence type="ECO:0000256" key="1">
    <source>
        <dbReference type="SAM" id="Phobius"/>
    </source>
</evidence>